<dbReference type="EMBL" id="CAXLJM020000004">
    <property type="protein sequence ID" value="CAL8069241.1"/>
    <property type="molecule type" value="Genomic_DNA"/>
</dbReference>
<feature type="signal peptide" evidence="8">
    <location>
        <begin position="1"/>
        <end position="20"/>
    </location>
</feature>
<sequence>MPLMGAVFTVLLIHIAQCVASSEKYSSGIHKISLNAERSDNVWIASGYNASSGTEITVPATVPGGIYSDLEDNGVLSSAIYHEYNDLETRWVGRMNWTFTRNFTVSSSLLEKAKVVLVCEGLDTIAQVFINEMLVGKSENMFVRYTFDVKSVLRVGGNTLRVAFRSPVEYANTKFREHNQTYGYQVLPASLVPALRGENRVQMIRKMPASFSWDWGPSYPNSGIWKSIYIQGHNGAIIRDVMIFSTPSKPIPDETEATQWNVTARIYYDSGSNSEGTMTFHRIGSIGVTKPVNFRKGMGQSVDINLTESGTQTLLWWPNGYGEQNLYWYNVSMASIDNRETSTHMIRFGFRTVELIEDFVDQANKQKGREFYFTVNGVKIYSKGSNSIPLHVLPERVTAAQTEWLLRSAKMSHQNMMRVWGGGIYEMEEFYDWADEYGILIWQDFMFACAMYPANEEFREIVRQEIETQVKRLQYRTSLVLWAGNNENEAALRGNWFGTSSNFSLYYADYVKLYIDTIKVLVVKLDPSRRFISSSPTNGIKSEEEGWVARNPYDLKYGDLHFYNYKDDNWNWTMYLKTRYSSEYGFQSFPHYETMAEVANDISTWTWDSAMMEHRQRHPGGQEEIRKLIKMHFPYPENYNSTEAFPHMLYMSQLSQVMGQKTQTEFYRRLMDKLDSDGKGHNMGALYWQLNDIWQGCSWAGIEYNGRWKLQMYYALKFFAPVLASPYVERNGDVVVELISDSPRNFSGELKVQIFKLKSLTPVFGQDVKVKAEFLTSKEVFRVNRTILEELNCGANSTSGDINPCVVFLTLPGTPDNFLFLQYPTNKLALRNPNLQITSVEAVSAKTVSFTLTTEEVAPFVTQFVRGDHRGYFSDNGYLLVTRERKMEYYSESGITPQQFMDRLQVMSLFNVTHIAGSHIGGSSNNQVHRPRSLNLYRRSDSAENSVYSSHLLRDDYCFKE</sequence>
<evidence type="ECO:0000256" key="1">
    <source>
        <dbReference type="ARBA" id="ARBA00000829"/>
    </source>
</evidence>
<keyword evidence="4" id="KW-0378">Hydrolase</keyword>
<feature type="domain" description="Beta-mannosidase-like galactose-binding" evidence="10">
    <location>
        <begin position="55"/>
        <end position="226"/>
    </location>
</feature>
<evidence type="ECO:0000259" key="9">
    <source>
        <dbReference type="Pfam" id="PF17753"/>
    </source>
</evidence>
<dbReference type="PANTHER" id="PTHR43730:SF1">
    <property type="entry name" value="BETA-MANNOSIDASE"/>
    <property type="match status" value="1"/>
</dbReference>
<dbReference type="InterPro" id="IPR054593">
    <property type="entry name" value="Beta-mannosidase-like_N2"/>
</dbReference>
<evidence type="ECO:0000313" key="11">
    <source>
        <dbReference type="EMBL" id="CAL8069241.1"/>
    </source>
</evidence>
<comment type="catalytic activity">
    <reaction evidence="1">
        <text>Hydrolysis of terminal, non-reducing beta-D-mannose residues in beta-D-mannosides.</text>
        <dbReference type="EC" id="3.2.1.25"/>
    </reaction>
</comment>
<protein>
    <recommendedName>
        <fullName evidence="3">beta-mannosidase</fullName>
        <ecNumber evidence="3">3.2.1.25</ecNumber>
    </recommendedName>
    <alternativeName>
        <fullName evidence="7">Mannanase</fullName>
    </alternativeName>
</protein>
<proteinExistence type="inferred from homology"/>
<dbReference type="SUPFAM" id="SSF49303">
    <property type="entry name" value="beta-Galactosidase/glucuronidase domain"/>
    <property type="match status" value="1"/>
</dbReference>
<dbReference type="InterPro" id="IPR017853">
    <property type="entry name" value="GH"/>
</dbReference>
<evidence type="ECO:0000256" key="4">
    <source>
        <dbReference type="ARBA" id="ARBA00022801"/>
    </source>
</evidence>
<evidence type="ECO:0000256" key="2">
    <source>
        <dbReference type="ARBA" id="ARBA00007401"/>
    </source>
</evidence>
<organism evidence="11 12">
    <name type="scientific">Orchesella dallaii</name>
    <dbReference type="NCBI Taxonomy" id="48710"/>
    <lineage>
        <taxon>Eukaryota</taxon>
        <taxon>Metazoa</taxon>
        <taxon>Ecdysozoa</taxon>
        <taxon>Arthropoda</taxon>
        <taxon>Hexapoda</taxon>
        <taxon>Collembola</taxon>
        <taxon>Entomobryomorpha</taxon>
        <taxon>Entomobryoidea</taxon>
        <taxon>Orchesellidae</taxon>
        <taxon>Orchesellinae</taxon>
        <taxon>Orchesella</taxon>
    </lineage>
</organism>
<evidence type="ECO:0000259" key="10">
    <source>
        <dbReference type="Pfam" id="PF22666"/>
    </source>
</evidence>
<dbReference type="InterPro" id="IPR036156">
    <property type="entry name" value="Beta-gal/glucu_dom_sf"/>
</dbReference>
<evidence type="ECO:0000313" key="12">
    <source>
        <dbReference type="Proteomes" id="UP001642540"/>
    </source>
</evidence>
<reference evidence="11 12" key="1">
    <citation type="submission" date="2024-08" db="EMBL/GenBank/DDBJ databases">
        <authorList>
            <person name="Cucini C."/>
            <person name="Frati F."/>
        </authorList>
    </citation>
    <scope>NUCLEOTIDE SEQUENCE [LARGE SCALE GENOMIC DNA]</scope>
</reference>
<comment type="caution">
    <text evidence="11">The sequence shown here is derived from an EMBL/GenBank/DDBJ whole genome shotgun (WGS) entry which is preliminary data.</text>
</comment>
<dbReference type="Pfam" id="PF17753">
    <property type="entry name" value="Ig_mannosidase"/>
    <property type="match status" value="1"/>
</dbReference>
<keyword evidence="8" id="KW-0732">Signal</keyword>
<dbReference type="Gene3D" id="2.60.120.260">
    <property type="entry name" value="Galactose-binding domain-like"/>
    <property type="match status" value="1"/>
</dbReference>
<dbReference type="InterPro" id="IPR008979">
    <property type="entry name" value="Galactose-bd-like_sf"/>
</dbReference>
<keyword evidence="5" id="KW-0325">Glycoprotein</keyword>
<dbReference type="InterPro" id="IPR041625">
    <property type="entry name" value="Beta-mannosidase_Ig"/>
</dbReference>
<feature type="domain" description="Beta-mannosidase Ig-fold" evidence="9">
    <location>
        <begin position="830"/>
        <end position="911"/>
    </location>
</feature>
<evidence type="ECO:0000256" key="8">
    <source>
        <dbReference type="SAM" id="SignalP"/>
    </source>
</evidence>
<name>A0ABP1PJD2_9HEXA</name>
<evidence type="ECO:0000256" key="3">
    <source>
        <dbReference type="ARBA" id="ARBA00012754"/>
    </source>
</evidence>
<dbReference type="SUPFAM" id="SSF49785">
    <property type="entry name" value="Galactose-binding domain-like"/>
    <property type="match status" value="1"/>
</dbReference>
<feature type="chain" id="PRO_5045076739" description="beta-mannosidase" evidence="8">
    <location>
        <begin position="21"/>
        <end position="961"/>
    </location>
</feature>
<dbReference type="Pfam" id="PF22666">
    <property type="entry name" value="Glyco_hydro_2_N2"/>
    <property type="match status" value="1"/>
</dbReference>
<evidence type="ECO:0000256" key="5">
    <source>
        <dbReference type="ARBA" id="ARBA00023180"/>
    </source>
</evidence>
<dbReference type="InterPro" id="IPR050887">
    <property type="entry name" value="Beta-mannosidase_GH2"/>
</dbReference>
<evidence type="ECO:0000256" key="6">
    <source>
        <dbReference type="ARBA" id="ARBA00023295"/>
    </source>
</evidence>
<comment type="similarity">
    <text evidence="2">Belongs to the glycosyl hydrolase 2 family.</text>
</comment>
<dbReference type="Gene3D" id="3.20.20.80">
    <property type="entry name" value="Glycosidases"/>
    <property type="match status" value="1"/>
</dbReference>
<dbReference type="SUPFAM" id="SSF51445">
    <property type="entry name" value="(Trans)glycosidases"/>
    <property type="match status" value="1"/>
</dbReference>
<dbReference type="InterPro" id="IPR013783">
    <property type="entry name" value="Ig-like_fold"/>
</dbReference>
<gene>
    <name evidence="11" type="ORF">ODALV1_LOCUS670</name>
</gene>
<accession>A0ABP1PJD2</accession>
<dbReference type="Gene3D" id="2.60.40.10">
    <property type="entry name" value="Immunoglobulins"/>
    <property type="match status" value="2"/>
</dbReference>
<keyword evidence="12" id="KW-1185">Reference proteome</keyword>
<keyword evidence="6" id="KW-0326">Glycosidase</keyword>
<dbReference type="Proteomes" id="UP001642540">
    <property type="component" value="Unassembled WGS sequence"/>
</dbReference>
<evidence type="ECO:0000256" key="7">
    <source>
        <dbReference type="ARBA" id="ARBA00033445"/>
    </source>
</evidence>
<dbReference type="EC" id="3.2.1.25" evidence="3"/>
<dbReference type="PANTHER" id="PTHR43730">
    <property type="entry name" value="BETA-MANNOSIDASE"/>
    <property type="match status" value="1"/>
</dbReference>